<evidence type="ECO:0000256" key="2">
    <source>
        <dbReference type="SAM" id="SignalP"/>
    </source>
</evidence>
<comment type="caution">
    <text evidence="4">The sequence shown here is derived from an EMBL/GenBank/DDBJ whole genome shotgun (WGS) entry which is preliminary data.</text>
</comment>
<keyword evidence="5" id="KW-1185">Reference proteome</keyword>
<dbReference type="OrthoDB" id="9799347at2"/>
<dbReference type="GO" id="GO:0016209">
    <property type="term" value="F:antioxidant activity"/>
    <property type="evidence" value="ECO:0007669"/>
    <property type="project" value="InterPro"/>
</dbReference>
<name>A0A0L1JRH8_9RHOB</name>
<dbReference type="InterPro" id="IPR036249">
    <property type="entry name" value="Thioredoxin-like_sf"/>
</dbReference>
<gene>
    <name evidence="4" type="ORF">ATO11_09445</name>
</gene>
<sequence>MKTLLAFALYTALAVTANADTAALEALRDGDMRKLNFHATPEPAPDVAFETFEGEEMTLEAYRGKHIVLNFWATWCAPCRKEMPHLAELQAELGGNAFEVVTIATGRNPPQGMKDFFEQIGVDNLPLHRDPKQKLARYMAVLGLPVTVILDPEGNEIARLRGDANWASDSAKAIITALIAEPAEG</sequence>
<keyword evidence="1" id="KW-0676">Redox-active center</keyword>
<dbReference type="SUPFAM" id="SSF52833">
    <property type="entry name" value="Thioredoxin-like"/>
    <property type="match status" value="1"/>
</dbReference>
<dbReference type="InterPro" id="IPR050553">
    <property type="entry name" value="Thioredoxin_ResA/DsbE_sf"/>
</dbReference>
<dbReference type="InterPro" id="IPR017937">
    <property type="entry name" value="Thioredoxin_CS"/>
</dbReference>
<protein>
    <recommendedName>
        <fullName evidence="3">Thioredoxin domain-containing protein</fullName>
    </recommendedName>
</protein>
<dbReference type="RefSeq" id="WP_050530564.1">
    <property type="nucleotide sequence ID" value="NZ_AQQZ01000003.1"/>
</dbReference>
<evidence type="ECO:0000259" key="3">
    <source>
        <dbReference type="PROSITE" id="PS51352"/>
    </source>
</evidence>
<dbReference type="Gene3D" id="3.40.30.10">
    <property type="entry name" value="Glutaredoxin"/>
    <property type="match status" value="1"/>
</dbReference>
<dbReference type="CDD" id="cd02966">
    <property type="entry name" value="TlpA_like_family"/>
    <property type="match status" value="1"/>
</dbReference>
<dbReference type="PATRIC" id="fig|1317121.7.peg.2501"/>
<evidence type="ECO:0000313" key="5">
    <source>
        <dbReference type="Proteomes" id="UP000036938"/>
    </source>
</evidence>
<organism evidence="4 5">
    <name type="scientific">Pseudaestuariivita atlantica</name>
    <dbReference type="NCBI Taxonomy" id="1317121"/>
    <lineage>
        <taxon>Bacteria</taxon>
        <taxon>Pseudomonadati</taxon>
        <taxon>Pseudomonadota</taxon>
        <taxon>Alphaproteobacteria</taxon>
        <taxon>Rhodobacterales</taxon>
        <taxon>Paracoccaceae</taxon>
        <taxon>Pseudaestuariivita</taxon>
    </lineage>
</organism>
<evidence type="ECO:0000313" key="4">
    <source>
        <dbReference type="EMBL" id="KNG94404.1"/>
    </source>
</evidence>
<dbReference type="AlphaFoldDB" id="A0A0L1JRH8"/>
<dbReference type="EMBL" id="AQQZ01000003">
    <property type="protein sequence ID" value="KNG94404.1"/>
    <property type="molecule type" value="Genomic_DNA"/>
</dbReference>
<dbReference type="PANTHER" id="PTHR42852:SF13">
    <property type="entry name" value="PROTEIN DIPZ"/>
    <property type="match status" value="1"/>
</dbReference>
<dbReference type="Proteomes" id="UP000036938">
    <property type="component" value="Unassembled WGS sequence"/>
</dbReference>
<dbReference type="PROSITE" id="PS00194">
    <property type="entry name" value="THIOREDOXIN_1"/>
    <property type="match status" value="1"/>
</dbReference>
<dbReference type="PROSITE" id="PS51352">
    <property type="entry name" value="THIOREDOXIN_2"/>
    <property type="match status" value="1"/>
</dbReference>
<proteinExistence type="predicted"/>
<dbReference type="PANTHER" id="PTHR42852">
    <property type="entry name" value="THIOL:DISULFIDE INTERCHANGE PROTEIN DSBE"/>
    <property type="match status" value="1"/>
</dbReference>
<feature type="chain" id="PRO_5005554195" description="Thioredoxin domain-containing protein" evidence="2">
    <location>
        <begin position="20"/>
        <end position="185"/>
    </location>
</feature>
<dbReference type="Pfam" id="PF00578">
    <property type="entry name" value="AhpC-TSA"/>
    <property type="match status" value="1"/>
</dbReference>
<dbReference type="STRING" id="1317121.ATO11_09445"/>
<dbReference type="InterPro" id="IPR013766">
    <property type="entry name" value="Thioredoxin_domain"/>
</dbReference>
<reference evidence="4 5" key="1">
    <citation type="journal article" date="2015" name="Int. J. Syst. Evol. Microbiol.">
        <title>Aestuariivita atlantica sp. nov., isolated from deep sea sediment of the Atlantic Ocean.</title>
        <authorList>
            <person name="Li G."/>
            <person name="Lai Q."/>
            <person name="Du Y."/>
            <person name="Liu X."/>
            <person name="Sun F."/>
            <person name="Shao Z."/>
        </authorList>
    </citation>
    <scope>NUCLEOTIDE SEQUENCE [LARGE SCALE GENOMIC DNA]</scope>
    <source>
        <strain evidence="4 5">22II-S11-z3</strain>
    </source>
</reference>
<keyword evidence="2" id="KW-0732">Signal</keyword>
<evidence type="ECO:0000256" key="1">
    <source>
        <dbReference type="ARBA" id="ARBA00023284"/>
    </source>
</evidence>
<feature type="signal peptide" evidence="2">
    <location>
        <begin position="1"/>
        <end position="19"/>
    </location>
</feature>
<dbReference type="GO" id="GO:0015036">
    <property type="term" value="F:disulfide oxidoreductase activity"/>
    <property type="evidence" value="ECO:0007669"/>
    <property type="project" value="UniProtKB-ARBA"/>
</dbReference>
<accession>A0A0L1JRH8</accession>
<dbReference type="InterPro" id="IPR000866">
    <property type="entry name" value="AhpC/TSA"/>
</dbReference>
<feature type="domain" description="Thioredoxin" evidence="3">
    <location>
        <begin position="38"/>
        <end position="180"/>
    </location>
</feature>